<dbReference type="RefSeq" id="WP_004857127.1">
    <property type="nucleotide sequence ID" value="NZ_BBLI01000021.1"/>
</dbReference>
<organism evidence="1 2">
    <name type="scientific">Acinetobacter gerneri</name>
    <dbReference type="NCBI Taxonomy" id="202952"/>
    <lineage>
        <taxon>Bacteria</taxon>
        <taxon>Pseudomonadati</taxon>
        <taxon>Pseudomonadota</taxon>
        <taxon>Gammaproteobacteria</taxon>
        <taxon>Moraxellales</taxon>
        <taxon>Moraxellaceae</taxon>
        <taxon>Acinetobacter</taxon>
    </lineage>
</organism>
<reference evidence="1" key="1">
    <citation type="submission" date="2023-08" db="EMBL/GenBank/DDBJ databases">
        <title>Emergence of clinically-relevant ST2 carbapenem-resistant Acinetobacter baumannii strains in hospital sewages in Zhejiang, East of China.</title>
        <authorList>
            <person name="Kaichao C."/>
            <person name="Zhang R."/>
        </authorList>
    </citation>
    <scope>NUCLEOTIDE SEQUENCE</scope>
    <source>
        <strain evidence="1">M-SY-60</strain>
    </source>
</reference>
<dbReference type="EMBL" id="JAVIDA010000002">
    <property type="protein sequence ID" value="MDQ9070260.1"/>
    <property type="molecule type" value="Genomic_DNA"/>
</dbReference>
<dbReference type="AlphaFoldDB" id="A0AAW8JD59"/>
<dbReference type="InterPro" id="IPR019639">
    <property type="entry name" value="DUF2505"/>
</dbReference>
<protein>
    <submittedName>
        <fullName evidence="1">DUF2505 family protein</fullName>
    </submittedName>
</protein>
<name>A0AAW8JD59_9GAMM</name>
<sequence>MTHRFTVKAQIHNVSIDEFSKLAADPVMHEKVAKRIPGEDIQIHESKIENSIYTLKRSYNLEVNIPDIAKKLLKDAFRLKRTDITDLNSLSSTVDLGANIPLEAHCERLVTGDQQHLNIQLIWVVKVKLPLIGGMLEKHAENEIRRFSEIEIAIVEDELKTQLNRH</sequence>
<evidence type="ECO:0000313" key="2">
    <source>
        <dbReference type="Proteomes" id="UP001243195"/>
    </source>
</evidence>
<evidence type="ECO:0000313" key="1">
    <source>
        <dbReference type="EMBL" id="MDQ9070260.1"/>
    </source>
</evidence>
<dbReference type="GeneID" id="84208215"/>
<accession>A0AAW8JD59</accession>
<dbReference type="Proteomes" id="UP001243195">
    <property type="component" value="Unassembled WGS sequence"/>
</dbReference>
<gene>
    <name evidence="1" type="ORF">RFH51_02100</name>
</gene>
<dbReference type="Pfam" id="PF10698">
    <property type="entry name" value="DUF2505"/>
    <property type="match status" value="1"/>
</dbReference>
<proteinExistence type="predicted"/>
<comment type="caution">
    <text evidence="1">The sequence shown here is derived from an EMBL/GenBank/DDBJ whole genome shotgun (WGS) entry which is preliminary data.</text>
</comment>